<keyword evidence="2" id="KW-0472">Membrane</keyword>
<keyword evidence="4" id="KW-1185">Reference proteome</keyword>
<dbReference type="RefSeq" id="WP_208056955.1">
    <property type="nucleotide sequence ID" value="NZ_JAGEMK010000011.1"/>
</dbReference>
<feature type="transmembrane region" description="Helical" evidence="2">
    <location>
        <begin position="63"/>
        <end position="81"/>
    </location>
</feature>
<name>A0A939LUL7_9CELL</name>
<evidence type="ECO:0000256" key="1">
    <source>
        <dbReference type="SAM" id="MobiDB-lite"/>
    </source>
</evidence>
<dbReference type="Proteomes" id="UP000664209">
    <property type="component" value="Unassembled WGS sequence"/>
</dbReference>
<dbReference type="AlphaFoldDB" id="A0A939LUL7"/>
<reference evidence="3" key="1">
    <citation type="submission" date="2021-03" db="EMBL/GenBank/DDBJ databases">
        <title>Actinotalea soli sp. nov., isolated from soil.</title>
        <authorList>
            <person name="Ping W."/>
            <person name="Zhang J."/>
        </authorList>
    </citation>
    <scope>NUCLEOTIDE SEQUENCE</scope>
    <source>
        <strain evidence="3">BY-33</strain>
    </source>
</reference>
<dbReference type="EMBL" id="JAGEMK010000011">
    <property type="protein sequence ID" value="MBO1753275.1"/>
    <property type="molecule type" value="Genomic_DNA"/>
</dbReference>
<accession>A0A939LUL7</accession>
<feature type="compositionally biased region" description="Basic and acidic residues" evidence="1">
    <location>
        <begin position="119"/>
        <end position="133"/>
    </location>
</feature>
<evidence type="ECO:0000313" key="3">
    <source>
        <dbReference type="EMBL" id="MBO1753275.1"/>
    </source>
</evidence>
<keyword evidence="2" id="KW-1133">Transmembrane helix</keyword>
<gene>
    <name evidence="3" type="ORF">J4G33_15815</name>
</gene>
<proteinExistence type="predicted"/>
<feature type="transmembrane region" description="Helical" evidence="2">
    <location>
        <begin position="40"/>
        <end position="57"/>
    </location>
</feature>
<dbReference type="Pfam" id="PF11239">
    <property type="entry name" value="DUF3040"/>
    <property type="match status" value="1"/>
</dbReference>
<dbReference type="InterPro" id="IPR021401">
    <property type="entry name" value="DUF3040"/>
</dbReference>
<sequence length="133" mass="14461">MPLSEYEQRVLEQMEQQLTSDDPKLANTFQGRGGTSIRRWLLCGSGALLGLAVLVVGAATSQAWLGVLGFIGMFISVVLAFSPPRRRGPAGVVGADGSVRGRPSPQRGPKRSSPGLLARMEERWDKRRDERGQ</sequence>
<protein>
    <submittedName>
        <fullName evidence="3">DUF3040 domain-containing protein</fullName>
    </submittedName>
</protein>
<evidence type="ECO:0000313" key="4">
    <source>
        <dbReference type="Proteomes" id="UP000664209"/>
    </source>
</evidence>
<keyword evidence="2" id="KW-0812">Transmembrane</keyword>
<organism evidence="3 4">
    <name type="scientific">Actinotalea soli</name>
    <dbReference type="NCBI Taxonomy" id="2819234"/>
    <lineage>
        <taxon>Bacteria</taxon>
        <taxon>Bacillati</taxon>
        <taxon>Actinomycetota</taxon>
        <taxon>Actinomycetes</taxon>
        <taxon>Micrococcales</taxon>
        <taxon>Cellulomonadaceae</taxon>
        <taxon>Actinotalea</taxon>
    </lineage>
</organism>
<feature type="region of interest" description="Disordered" evidence="1">
    <location>
        <begin position="84"/>
        <end position="133"/>
    </location>
</feature>
<evidence type="ECO:0000256" key="2">
    <source>
        <dbReference type="SAM" id="Phobius"/>
    </source>
</evidence>
<comment type="caution">
    <text evidence="3">The sequence shown here is derived from an EMBL/GenBank/DDBJ whole genome shotgun (WGS) entry which is preliminary data.</text>
</comment>